<comment type="similarity">
    <text evidence="3">Belongs to the intermediate filament family.</text>
</comment>
<feature type="domain" description="IF rod" evidence="6">
    <location>
        <begin position="109"/>
        <end position="419"/>
    </location>
</feature>
<evidence type="ECO:0000256" key="4">
    <source>
        <dbReference type="SAM" id="Coils"/>
    </source>
</evidence>
<dbReference type="GO" id="GO:0005200">
    <property type="term" value="F:structural constituent of cytoskeleton"/>
    <property type="evidence" value="ECO:0007669"/>
    <property type="project" value="TreeGrafter"/>
</dbReference>
<dbReference type="SMART" id="SM01391">
    <property type="entry name" value="Filament"/>
    <property type="match status" value="1"/>
</dbReference>
<dbReference type="GO" id="GO:0005882">
    <property type="term" value="C:intermediate filament"/>
    <property type="evidence" value="ECO:0007669"/>
    <property type="project" value="UniProtKB-KW"/>
</dbReference>
<dbReference type="InterPro" id="IPR039008">
    <property type="entry name" value="IF_rod_dom"/>
</dbReference>
<evidence type="ECO:0000313" key="8">
    <source>
        <dbReference type="Proteomes" id="UP000694548"/>
    </source>
</evidence>
<name>A0A8C6MHS8_NOTFU</name>
<dbReference type="InterPro" id="IPR006821">
    <property type="entry name" value="Intermed_filament_DNA-bd"/>
</dbReference>
<evidence type="ECO:0000256" key="1">
    <source>
        <dbReference type="ARBA" id="ARBA00022754"/>
    </source>
</evidence>
<dbReference type="Gene3D" id="1.20.5.500">
    <property type="entry name" value="Single helix bin"/>
    <property type="match status" value="1"/>
</dbReference>
<keyword evidence="8" id="KW-1185">Reference proteome</keyword>
<dbReference type="GO" id="GO:0045109">
    <property type="term" value="P:intermediate filament organization"/>
    <property type="evidence" value="ECO:0007669"/>
    <property type="project" value="TreeGrafter"/>
</dbReference>
<feature type="coiled-coil region" evidence="4">
    <location>
        <begin position="92"/>
        <end position="252"/>
    </location>
</feature>
<dbReference type="Pfam" id="PF00038">
    <property type="entry name" value="Filament"/>
    <property type="match status" value="1"/>
</dbReference>
<reference evidence="7" key="2">
    <citation type="submission" date="2025-08" db="UniProtKB">
        <authorList>
            <consortium name="Ensembl"/>
        </authorList>
    </citation>
    <scope>IDENTIFICATION</scope>
</reference>
<dbReference type="FunFam" id="1.20.5.500:FF:000001">
    <property type="entry name" value="Type II keratin 23"/>
    <property type="match status" value="1"/>
</dbReference>
<dbReference type="Gene3D" id="1.20.5.1160">
    <property type="entry name" value="Vasodilator-stimulated phosphoprotein"/>
    <property type="match status" value="1"/>
</dbReference>
<accession>A0A8C6MHS8</accession>
<dbReference type="SUPFAM" id="SSF64593">
    <property type="entry name" value="Intermediate filament protein, coiled coil region"/>
    <property type="match status" value="2"/>
</dbReference>
<feature type="coiled-coil region" evidence="4">
    <location>
        <begin position="317"/>
        <end position="390"/>
    </location>
</feature>
<protein>
    <submittedName>
        <fullName evidence="7">Zgc:172323</fullName>
    </submittedName>
</protein>
<keyword evidence="1" id="KW-0403">Intermediate filament</keyword>
<evidence type="ECO:0000256" key="2">
    <source>
        <dbReference type="ARBA" id="ARBA00023054"/>
    </source>
</evidence>
<keyword evidence="2 4" id="KW-0175">Coiled coil</keyword>
<proteinExistence type="inferred from homology"/>
<feature type="region of interest" description="Disordered" evidence="5">
    <location>
        <begin position="1"/>
        <end position="49"/>
    </location>
</feature>
<feature type="region of interest" description="Disordered" evidence="5">
    <location>
        <begin position="613"/>
        <end position="667"/>
    </location>
</feature>
<evidence type="ECO:0000256" key="3">
    <source>
        <dbReference type="ARBA" id="ARBA00061646"/>
    </source>
</evidence>
<dbReference type="FunFam" id="1.20.5.1160:FF:000001">
    <property type="entry name" value="Keratin type II"/>
    <property type="match status" value="1"/>
</dbReference>
<dbReference type="AlphaFoldDB" id="A0A8C6MHS8"/>
<dbReference type="Ensembl" id="ENSNFUT00015035708.1">
    <property type="protein sequence ID" value="ENSNFUP00015034169.1"/>
    <property type="gene ID" value="ENSNFUG00015016674.1"/>
</dbReference>
<organism evidence="7 8">
    <name type="scientific">Nothobranchius furzeri</name>
    <name type="common">Turquoise killifish</name>
    <dbReference type="NCBI Taxonomy" id="105023"/>
    <lineage>
        <taxon>Eukaryota</taxon>
        <taxon>Metazoa</taxon>
        <taxon>Chordata</taxon>
        <taxon>Craniata</taxon>
        <taxon>Vertebrata</taxon>
        <taxon>Euteleostomi</taxon>
        <taxon>Actinopterygii</taxon>
        <taxon>Neopterygii</taxon>
        <taxon>Teleostei</taxon>
        <taxon>Neoteleostei</taxon>
        <taxon>Acanthomorphata</taxon>
        <taxon>Ovalentaria</taxon>
        <taxon>Atherinomorphae</taxon>
        <taxon>Cyprinodontiformes</taxon>
        <taxon>Nothobranchiidae</taxon>
        <taxon>Nothobranchius</taxon>
    </lineage>
</organism>
<dbReference type="FunFam" id="1.20.5.170:FF:000002">
    <property type="entry name" value="Type I keratin KA11"/>
    <property type="match status" value="1"/>
</dbReference>
<reference evidence="7" key="3">
    <citation type="submission" date="2025-09" db="UniProtKB">
        <authorList>
            <consortium name="Ensembl"/>
        </authorList>
    </citation>
    <scope>IDENTIFICATION</scope>
</reference>
<reference evidence="7" key="1">
    <citation type="submission" date="2014-08" db="EMBL/GenBank/DDBJ databases">
        <authorList>
            <person name="Senf B."/>
            <person name="Petzold A."/>
            <person name="Downie B.R."/>
            <person name="Koch P."/>
            <person name="Platzer M."/>
        </authorList>
    </citation>
    <scope>NUCLEOTIDE SEQUENCE [LARGE SCALE GENOMIC DNA]</scope>
    <source>
        <strain evidence="7">GRZ</strain>
    </source>
</reference>
<dbReference type="Pfam" id="PF04732">
    <property type="entry name" value="Filament_head"/>
    <property type="match status" value="1"/>
</dbReference>
<dbReference type="PANTHER" id="PTHR45652">
    <property type="entry name" value="GLIAL FIBRILLARY ACIDIC PROTEIN"/>
    <property type="match status" value="1"/>
</dbReference>
<feature type="compositionally biased region" description="Low complexity" evidence="5">
    <location>
        <begin position="18"/>
        <end position="32"/>
    </location>
</feature>
<dbReference type="PANTHER" id="PTHR45652:SF11">
    <property type="entry name" value="NOTOCHORD GRANULAR SURFACE"/>
    <property type="match status" value="1"/>
</dbReference>
<evidence type="ECO:0000259" key="6">
    <source>
        <dbReference type="PROSITE" id="PS51842"/>
    </source>
</evidence>
<dbReference type="Proteomes" id="UP000694548">
    <property type="component" value="Chromosome sgr05"/>
</dbReference>
<evidence type="ECO:0000313" key="7">
    <source>
        <dbReference type="Ensembl" id="ENSNFUP00015034169.1"/>
    </source>
</evidence>
<dbReference type="GeneTree" id="ENSGT00940000164536"/>
<dbReference type="PROSITE" id="PS51842">
    <property type="entry name" value="IF_ROD_2"/>
    <property type="match status" value="1"/>
</dbReference>
<gene>
    <name evidence="7" type="primary">zgc:172323</name>
</gene>
<evidence type="ECO:0000256" key="5">
    <source>
        <dbReference type="SAM" id="MobiDB-lite"/>
    </source>
</evidence>
<dbReference type="GO" id="GO:0005737">
    <property type="term" value="C:cytoplasm"/>
    <property type="evidence" value="ECO:0007669"/>
    <property type="project" value="TreeGrafter"/>
</dbReference>
<dbReference type="InterPro" id="IPR050405">
    <property type="entry name" value="Intermediate_filament"/>
</dbReference>
<dbReference type="Gene3D" id="1.20.5.170">
    <property type="match status" value="1"/>
</dbReference>
<sequence>MSNSPERISSYRRHFEDSSSSSYQVRVSSPSPTRRQARHASTGYSARAGSSSMCVESVGRRAVSASRRSRMAGIGAGALVCVGPGGEPPIDLDAASAENQEFLNTRKGERQEMIVLNDRLAVYIEKVRSLEQKNKLLETEIETYQNRFEKPTGLRLLYEEQLKELKKIADQMKVQRDISLSAKESTAAQLEAIKIKYEEAMELRKKAELDIEVFRPDVDKATSSRIALEKRLEQLEVEIEFLKRIHQQEIDELMKQIYSAHVSAESAFALPDLAGALKQIQTQYDDIAAKNLQEMDSWYKNKFEDLTKKSSRHVDKVRSIREEMAGAKKDIQSKERDLDATRTRNEALEAQIRERDEKYRKELEDLQARIETLQLELKSTKEKIALHLREYQDLLNIKMALEIEITTYRKLIEGEDLRLSGMMKSLSLTSCSMSVIGAGVSLGGGSVDAVGGVGGGLMGASRGAAGSAGSDLGIGGIGGGIGSSPGIGSLDGRIGTGGTINGTVPAGILDVTRTSGSRELGVGGVGVRAGTEGMGIHTGGGGLSSVGTAGLVSSHDREIGAGGIGSGAGIFITGPDGPGSGVGRSEALDTKISISGPSAGGLDSRVGGSSISAGGLDSRAGGSSVGSGELNSTVRDSGIGAGGLADEISLRTGSDTPSSAGGMGVAGTGFDHGHGGVEMGEVRVSGQTNRHGSKVRGLCSTETGSGIGGNVGTAEKVVDDARVAPSGHSGMNQIRGGMSDTSGAKTGYGSDGFDGSTEAYAEQAVELTERRTVLIR</sequence>